<accession>A0A1G9PZ78</accession>
<evidence type="ECO:0000313" key="1">
    <source>
        <dbReference type="EMBL" id="SDM03963.1"/>
    </source>
</evidence>
<dbReference type="Proteomes" id="UP000199350">
    <property type="component" value="Chromosome I"/>
</dbReference>
<keyword evidence="2" id="KW-1185">Reference proteome</keyword>
<proteinExistence type="predicted"/>
<dbReference type="EMBL" id="LT629700">
    <property type="protein sequence ID" value="SDM03963.1"/>
    <property type="molecule type" value="Genomic_DNA"/>
</dbReference>
<dbReference type="PANTHER" id="PTHR33361:SF2">
    <property type="entry name" value="DUF885 DOMAIN-CONTAINING PROTEIN"/>
    <property type="match status" value="1"/>
</dbReference>
<sequence length="569" mass="63666">MGLVTPGSAASGLDCAIMTSAHTGRTPSLLDATCEDFVYDLVALSPTLGTRIGIEGHDHELQDFSPNYWESLADRVRDLLADVDALNDTTDESDDDDDFDQVDTLTAAIVRDRMTQQLDLHHRGEDLRMLNNIDSPIQHIRESFNLMPKSTADDIAKVESRLSKVCDALAGYRESLAEAASQGDVATHRQIDAVISQCEDLGDEGSMLEELGVSPESSVVVDAKNAFQDMADWLSTELSPFAPHEDGVGRDRYEFLSQFFLGRKVDLDEAYDWALENLREVVVQQAELTRSMFDAPTTIHAAFRKLNEDERYTLRSSGELLDWMAESVREAYAVLQENCFTIPSGVERLDCAIDPAGTGGLYYTPPSDDMVRPGTLWWSMTEGRETLHTWHELTHIFHQGAPGHHVQAATALSQRNTLNLWRRSVNVNAAHAEGWALYAEELMSEYGYFDDPAKQLGHLDSKRLQLARVVVDIGVHLHKKTPDKTGVWDAQYAKAFLRDNTAMPEPRVSFELDRYMGWPGQAPACSVGYRAWRELRDACLARGMSLRDFHDRALRLGSMPMDLLAQEIL</sequence>
<dbReference type="STRING" id="38302.SAMN04488535_1671"/>
<dbReference type="InterPro" id="IPR010281">
    <property type="entry name" value="DUF885"/>
</dbReference>
<gene>
    <name evidence="1" type="ORF">SAMN04488535_1671</name>
</gene>
<protein>
    <submittedName>
        <fullName evidence="1">Uncharacterized conserved protein, DUF885 familyt</fullName>
    </submittedName>
</protein>
<reference evidence="2" key="1">
    <citation type="submission" date="2016-10" db="EMBL/GenBank/DDBJ databases">
        <authorList>
            <person name="Varghese N."/>
            <person name="Submissions S."/>
        </authorList>
    </citation>
    <scope>NUCLEOTIDE SEQUENCE [LARGE SCALE GENOMIC DNA]</scope>
    <source>
        <strain evidence="2">DSM 20632</strain>
    </source>
</reference>
<dbReference type="Pfam" id="PF05960">
    <property type="entry name" value="DUF885"/>
    <property type="match status" value="1"/>
</dbReference>
<name>A0A1G9PZ78_9CORY</name>
<dbReference type="AlphaFoldDB" id="A0A1G9PZ78"/>
<organism evidence="1 2">
    <name type="scientific">Corynebacterium mycetoides</name>
    <dbReference type="NCBI Taxonomy" id="38302"/>
    <lineage>
        <taxon>Bacteria</taxon>
        <taxon>Bacillati</taxon>
        <taxon>Actinomycetota</taxon>
        <taxon>Actinomycetes</taxon>
        <taxon>Mycobacteriales</taxon>
        <taxon>Corynebacteriaceae</taxon>
        <taxon>Corynebacterium</taxon>
    </lineage>
</organism>
<dbReference type="PANTHER" id="PTHR33361">
    <property type="entry name" value="GLR0591 PROTEIN"/>
    <property type="match status" value="1"/>
</dbReference>
<evidence type="ECO:0000313" key="2">
    <source>
        <dbReference type="Proteomes" id="UP000199350"/>
    </source>
</evidence>